<dbReference type="InterPro" id="IPR008922">
    <property type="entry name" value="Di-copper_centre_dom_sf"/>
</dbReference>
<sequence length="58" mass="6729">MDYSNLAGFDSIFYFHQASISRLFALWQGMQQNFARNETYTEEIGTVLAENTDLTPFQ</sequence>
<keyword evidence="2" id="KW-1185">Reference proteome</keyword>
<gene>
    <name evidence="1" type="ORF">C2G38_2205793</name>
</gene>
<evidence type="ECO:0000313" key="1">
    <source>
        <dbReference type="EMBL" id="RIB10550.1"/>
    </source>
</evidence>
<name>A0A397UJY9_9GLOM</name>
<dbReference type="EMBL" id="QKWP01001235">
    <property type="protein sequence ID" value="RIB10550.1"/>
    <property type="molecule type" value="Genomic_DNA"/>
</dbReference>
<dbReference type="AlphaFoldDB" id="A0A397UJY9"/>
<evidence type="ECO:0000313" key="2">
    <source>
        <dbReference type="Proteomes" id="UP000266673"/>
    </source>
</evidence>
<dbReference type="Proteomes" id="UP000266673">
    <property type="component" value="Unassembled WGS sequence"/>
</dbReference>
<dbReference type="SUPFAM" id="SSF48056">
    <property type="entry name" value="Di-copper centre-containing domain"/>
    <property type="match status" value="1"/>
</dbReference>
<proteinExistence type="predicted"/>
<reference evidence="1 2" key="1">
    <citation type="submission" date="2018-06" db="EMBL/GenBank/DDBJ databases">
        <title>Comparative genomics reveals the genomic features of Rhizophagus irregularis, R. cerebriforme, R. diaphanum and Gigaspora rosea, and their symbiotic lifestyle signature.</title>
        <authorList>
            <person name="Morin E."/>
            <person name="San Clemente H."/>
            <person name="Chen E.C.H."/>
            <person name="De La Providencia I."/>
            <person name="Hainaut M."/>
            <person name="Kuo A."/>
            <person name="Kohler A."/>
            <person name="Murat C."/>
            <person name="Tang N."/>
            <person name="Roy S."/>
            <person name="Loubradou J."/>
            <person name="Henrissat B."/>
            <person name="Grigoriev I.V."/>
            <person name="Corradi N."/>
            <person name="Roux C."/>
            <person name="Martin F.M."/>
        </authorList>
    </citation>
    <scope>NUCLEOTIDE SEQUENCE [LARGE SCALE GENOMIC DNA]</scope>
    <source>
        <strain evidence="1 2">DAOM 194757</strain>
    </source>
</reference>
<dbReference type="Gene3D" id="1.10.1280.10">
    <property type="entry name" value="Di-copper center containing domain from catechol oxidase"/>
    <property type="match status" value="1"/>
</dbReference>
<comment type="caution">
    <text evidence="1">The sequence shown here is derived from an EMBL/GenBank/DDBJ whole genome shotgun (WGS) entry which is preliminary data.</text>
</comment>
<protein>
    <submittedName>
        <fullName evidence="1">Uncharacterized protein</fullName>
    </submittedName>
</protein>
<organism evidence="1 2">
    <name type="scientific">Gigaspora rosea</name>
    <dbReference type="NCBI Taxonomy" id="44941"/>
    <lineage>
        <taxon>Eukaryota</taxon>
        <taxon>Fungi</taxon>
        <taxon>Fungi incertae sedis</taxon>
        <taxon>Mucoromycota</taxon>
        <taxon>Glomeromycotina</taxon>
        <taxon>Glomeromycetes</taxon>
        <taxon>Diversisporales</taxon>
        <taxon>Gigasporaceae</taxon>
        <taxon>Gigaspora</taxon>
    </lineage>
</organism>
<accession>A0A397UJY9</accession>